<reference evidence="1" key="1">
    <citation type="submission" date="2025-08" db="UniProtKB">
        <authorList>
            <consortium name="RefSeq"/>
        </authorList>
    </citation>
    <scope>IDENTIFICATION</scope>
</reference>
<accession>A0A1S4BHJ4</accession>
<dbReference type="KEGG" id="nta:107808354"/>
<dbReference type="AlphaFoldDB" id="A0A1S4BHJ4"/>
<dbReference type="InterPro" id="IPR011051">
    <property type="entry name" value="RmlC_Cupin_sf"/>
</dbReference>
<proteinExistence type="predicted"/>
<dbReference type="InterPro" id="IPR014710">
    <property type="entry name" value="RmlC-like_jellyroll"/>
</dbReference>
<evidence type="ECO:0000313" key="1">
    <source>
        <dbReference type="RefSeq" id="XP_016488350.1"/>
    </source>
</evidence>
<dbReference type="OrthoDB" id="1723875at2759"/>
<dbReference type="RefSeq" id="XP_016488350.1">
    <property type="nucleotide sequence ID" value="XM_016632864.1"/>
</dbReference>
<name>A0A1S4BHJ4_TOBAC</name>
<organism evidence="1">
    <name type="scientific">Nicotiana tabacum</name>
    <name type="common">Common tobacco</name>
    <dbReference type="NCBI Taxonomy" id="4097"/>
    <lineage>
        <taxon>Eukaryota</taxon>
        <taxon>Viridiplantae</taxon>
        <taxon>Streptophyta</taxon>
        <taxon>Embryophyta</taxon>
        <taxon>Tracheophyta</taxon>
        <taxon>Spermatophyta</taxon>
        <taxon>Magnoliopsida</taxon>
        <taxon>eudicotyledons</taxon>
        <taxon>Gunneridae</taxon>
        <taxon>Pentapetalae</taxon>
        <taxon>asterids</taxon>
        <taxon>lamiids</taxon>
        <taxon>Solanales</taxon>
        <taxon>Solanaceae</taxon>
        <taxon>Nicotianoideae</taxon>
        <taxon>Nicotianeae</taxon>
        <taxon>Nicotiana</taxon>
    </lineage>
</organism>
<dbReference type="PANTHER" id="PTHR31238">
    <property type="entry name" value="GERMIN-LIKE PROTEIN SUBFAMILY 3 MEMBER 3"/>
    <property type="match status" value="1"/>
</dbReference>
<dbReference type="SUPFAM" id="SSF51182">
    <property type="entry name" value="RmlC-like cupins"/>
    <property type="match status" value="1"/>
</dbReference>
<gene>
    <name evidence="1" type="primary">LOC107808354</name>
</gene>
<dbReference type="Gene3D" id="2.60.120.10">
    <property type="entry name" value="Jelly Rolls"/>
    <property type="match status" value="1"/>
</dbReference>
<dbReference type="PaxDb" id="4097-A0A1S4BHJ4"/>
<dbReference type="STRING" id="4097.A0A1S4BHJ4"/>
<dbReference type="SMR" id="A0A1S4BHJ4"/>
<protein>
    <submittedName>
        <fullName evidence="1">Germin-like protein 9-3</fullName>
    </submittedName>
</protein>
<sequence length="99" mass="10824">MNRKNSPVQQKFLMMHTALLQFPGAGVNPAHTHPRASEYQYHTDWNKLATAVSAFGSSNEGTVSLPTTLFATGIDDQILAKSFKTDVTTIQKIKAGLSF</sequence>